<dbReference type="KEGG" id="fcy:FRACYDRAFT_252646"/>
<feature type="region of interest" description="Disordered" evidence="1">
    <location>
        <begin position="1"/>
        <end position="34"/>
    </location>
</feature>
<keyword evidence="3" id="KW-1185">Reference proteome</keyword>
<name>A0A1E7EN71_9STRA</name>
<sequence length="293" mass="32647">MTTPGTQHTTPTLTSSSQRKIENQPNDPNGATFEVPLKAGPKKIMIIRHAEQNPNNKLGKKQGLNGCMYPSGDHDPHCLTLDGYMRTGAITNLFAPRGQLQLLQSSLVSTPTKLLAALDKEKPDGDGSKRPQVTITQLGERLGLDVVADYGCCEWQRVISEAMLFDRDEACLICWPWYFIPFIAYSLPVSNPQDIPQTWRRYPDAKQDPKGVGVFDMIWVFDLDEDTGLYKFTQVPQYLLPSDTGPLPFPTQNSIDTTYPPVGCCKSWNLLLPPSYVKEDGAKEVGEVDDDKK</sequence>
<evidence type="ECO:0000313" key="2">
    <source>
        <dbReference type="EMBL" id="OEU07013.1"/>
    </source>
</evidence>
<evidence type="ECO:0000313" key="3">
    <source>
        <dbReference type="Proteomes" id="UP000095751"/>
    </source>
</evidence>
<dbReference type="Proteomes" id="UP000095751">
    <property type="component" value="Unassembled WGS sequence"/>
</dbReference>
<proteinExistence type="predicted"/>
<organism evidence="2 3">
    <name type="scientific">Fragilariopsis cylindrus CCMP1102</name>
    <dbReference type="NCBI Taxonomy" id="635003"/>
    <lineage>
        <taxon>Eukaryota</taxon>
        <taxon>Sar</taxon>
        <taxon>Stramenopiles</taxon>
        <taxon>Ochrophyta</taxon>
        <taxon>Bacillariophyta</taxon>
        <taxon>Bacillariophyceae</taxon>
        <taxon>Bacillariophycidae</taxon>
        <taxon>Bacillariales</taxon>
        <taxon>Bacillariaceae</taxon>
        <taxon>Fragilariopsis</taxon>
    </lineage>
</organism>
<feature type="compositionally biased region" description="Low complexity" evidence="1">
    <location>
        <begin position="1"/>
        <end position="18"/>
    </location>
</feature>
<evidence type="ECO:0008006" key="4">
    <source>
        <dbReference type="Google" id="ProtNLM"/>
    </source>
</evidence>
<accession>A0A1E7EN71</accession>
<protein>
    <recommendedName>
        <fullName evidence="4">Phosphoglycerate mutase-like protein</fullName>
    </recommendedName>
</protein>
<dbReference type="EMBL" id="KV784394">
    <property type="protein sequence ID" value="OEU07013.1"/>
    <property type="molecule type" value="Genomic_DNA"/>
</dbReference>
<dbReference type="AlphaFoldDB" id="A0A1E7EN71"/>
<dbReference type="InParanoid" id="A0A1E7EN71"/>
<evidence type="ECO:0000256" key="1">
    <source>
        <dbReference type="SAM" id="MobiDB-lite"/>
    </source>
</evidence>
<gene>
    <name evidence="2" type="ORF">FRACYDRAFT_252646</name>
</gene>
<reference evidence="2 3" key="1">
    <citation type="submission" date="2016-09" db="EMBL/GenBank/DDBJ databases">
        <title>Extensive genetic diversity and differential bi-allelic expression allows diatom success in the polar Southern Ocean.</title>
        <authorList>
            <consortium name="DOE Joint Genome Institute"/>
            <person name="Mock T."/>
            <person name="Otillar R.P."/>
            <person name="Strauss J."/>
            <person name="Dupont C."/>
            <person name="Frickenhaus S."/>
            <person name="Maumus F."/>
            <person name="Mcmullan M."/>
            <person name="Sanges R."/>
            <person name="Schmutz J."/>
            <person name="Toseland A."/>
            <person name="Valas R."/>
            <person name="Veluchamy A."/>
            <person name="Ward B.J."/>
            <person name="Allen A."/>
            <person name="Barry K."/>
            <person name="Falciatore A."/>
            <person name="Ferrante M."/>
            <person name="Fortunato A.E."/>
            <person name="Gloeckner G."/>
            <person name="Gruber A."/>
            <person name="Hipkin R."/>
            <person name="Janech M."/>
            <person name="Kroth P."/>
            <person name="Leese F."/>
            <person name="Lindquist E."/>
            <person name="Lyon B.R."/>
            <person name="Martin J."/>
            <person name="Mayer C."/>
            <person name="Parker M."/>
            <person name="Quesneville H."/>
            <person name="Raymond J."/>
            <person name="Uhlig C."/>
            <person name="Valentin K.U."/>
            <person name="Worden A.Z."/>
            <person name="Armbrust E.V."/>
            <person name="Bowler C."/>
            <person name="Green B."/>
            <person name="Moulton V."/>
            <person name="Van Oosterhout C."/>
            <person name="Grigoriev I."/>
        </authorList>
    </citation>
    <scope>NUCLEOTIDE SEQUENCE [LARGE SCALE GENOMIC DNA]</scope>
    <source>
        <strain evidence="2 3">CCMP1102</strain>
    </source>
</reference>